<dbReference type="PROSITE" id="PS50926">
    <property type="entry name" value="TRAM"/>
    <property type="match status" value="1"/>
</dbReference>
<dbReference type="FunFam" id="3.80.30.20:FF:000001">
    <property type="entry name" value="tRNA-2-methylthio-N(6)-dimethylallyladenosine synthase 2"/>
    <property type="match status" value="1"/>
</dbReference>
<keyword evidence="9 14" id="KW-0411">Iron-sulfur</keyword>
<dbReference type="CDD" id="cd01335">
    <property type="entry name" value="Radical_SAM"/>
    <property type="match status" value="1"/>
</dbReference>
<evidence type="ECO:0000313" key="19">
    <source>
        <dbReference type="Proteomes" id="UP000284395"/>
    </source>
</evidence>
<dbReference type="NCBIfam" id="TIGR00089">
    <property type="entry name" value="MiaB/RimO family radical SAM methylthiotransferase"/>
    <property type="match status" value="1"/>
</dbReference>
<evidence type="ECO:0000256" key="10">
    <source>
        <dbReference type="ARBA" id="ARBA00033765"/>
    </source>
</evidence>
<dbReference type="Pfam" id="PF04055">
    <property type="entry name" value="Radical_SAM"/>
    <property type="match status" value="1"/>
</dbReference>
<dbReference type="Pfam" id="PF00919">
    <property type="entry name" value="UPF0004"/>
    <property type="match status" value="1"/>
</dbReference>
<dbReference type="InterPro" id="IPR020612">
    <property type="entry name" value="Methylthiotransferase_CS"/>
</dbReference>
<evidence type="ECO:0000256" key="3">
    <source>
        <dbReference type="ARBA" id="ARBA00022490"/>
    </source>
</evidence>
<keyword evidence="8 14" id="KW-0408">Iron</keyword>
<dbReference type="InterPro" id="IPR023404">
    <property type="entry name" value="rSAM_horseshoe"/>
</dbReference>
<keyword evidence="19" id="KW-1185">Reference proteome</keyword>
<evidence type="ECO:0000256" key="13">
    <source>
        <dbReference type="ARBA" id="ARBA00081141"/>
    </source>
</evidence>
<comment type="catalytic activity">
    <reaction evidence="14">
        <text>N(6)-dimethylallyladenosine(37) in tRNA + (sulfur carrier)-SH + AH2 + 2 S-adenosyl-L-methionine = 2-methylsulfanyl-N(6)-dimethylallyladenosine(37) in tRNA + (sulfur carrier)-H + 5'-deoxyadenosine + L-methionine + A + S-adenosyl-L-homocysteine + 2 H(+)</text>
        <dbReference type="Rhea" id="RHEA:37067"/>
        <dbReference type="Rhea" id="RHEA-COMP:10375"/>
        <dbReference type="Rhea" id="RHEA-COMP:10376"/>
        <dbReference type="Rhea" id="RHEA-COMP:14737"/>
        <dbReference type="Rhea" id="RHEA-COMP:14739"/>
        <dbReference type="ChEBI" id="CHEBI:13193"/>
        <dbReference type="ChEBI" id="CHEBI:15378"/>
        <dbReference type="ChEBI" id="CHEBI:17319"/>
        <dbReference type="ChEBI" id="CHEBI:17499"/>
        <dbReference type="ChEBI" id="CHEBI:29917"/>
        <dbReference type="ChEBI" id="CHEBI:57844"/>
        <dbReference type="ChEBI" id="CHEBI:57856"/>
        <dbReference type="ChEBI" id="CHEBI:59789"/>
        <dbReference type="ChEBI" id="CHEBI:64428"/>
        <dbReference type="ChEBI" id="CHEBI:74415"/>
        <dbReference type="ChEBI" id="CHEBI:74417"/>
        <dbReference type="EC" id="2.8.4.3"/>
    </reaction>
</comment>
<comment type="caution">
    <text evidence="18">The sequence shown here is derived from an EMBL/GenBank/DDBJ whole genome shotgun (WGS) entry which is preliminary data.</text>
</comment>
<evidence type="ECO:0000256" key="11">
    <source>
        <dbReference type="ARBA" id="ARBA00068570"/>
    </source>
</evidence>
<comment type="cofactor">
    <cofactor evidence="14">
        <name>[4Fe-4S] cluster</name>
        <dbReference type="ChEBI" id="CHEBI:49883"/>
    </cofactor>
    <text evidence="14">Binds 2 [4Fe-4S] clusters. One cluster is coordinated with 3 cysteines and an exchangeable S-adenosyl-L-methionine.</text>
</comment>
<dbReference type="SMART" id="SM00729">
    <property type="entry name" value="Elp3"/>
    <property type="match status" value="1"/>
</dbReference>
<evidence type="ECO:0000256" key="9">
    <source>
        <dbReference type="ARBA" id="ARBA00023014"/>
    </source>
</evidence>
<dbReference type="InterPro" id="IPR013848">
    <property type="entry name" value="Methylthiotransferase_N"/>
</dbReference>
<dbReference type="Proteomes" id="UP000284395">
    <property type="component" value="Unassembled WGS sequence"/>
</dbReference>
<dbReference type="EMBL" id="RAPF01000003">
    <property type="protein sequence ID" value="RKF21834.1"/>
    <property type="molecule type" value="Genomic_DNA"/>
</dbReference>
<dbReference type="SUPFAM" id="SSF102114">
    <property type="entry name" value="Radical SAM enzymes"/>
    <property type="match status" value="1"/>
</dbReference>
<dbReference type="SFLD" id="SFLDG01082">
    <property type="entry name" value="B12-binding_domain_containing"/>
    <property type="match status" value="1"/>
</dbReference>
<evidence type="ECO:0000259" key="16">
    <source>
        <dbReference type="PROSITE" id="PS51449"/>
    </source>
</evidence>
<feature type="domain" description="TRAM" evidence="15">
    <location>
        <begin position="378"/>
        <end position="439"/>
    </location>
</feature>
<proteinExistence type="inferred from homology"/>
<feature type="domain" description="Radical SAM core" evidence="17">
    <location>
        <begin position="143"/>
        <end position="375"/>
    </location>
</feature>
<evidence type="ECO:0000256" key="1">
    <source>
        <dbReference type="ARBA" id="ARBA00003234"/>
    </source>
</evidence>
<evidence type="ECO:0000256" key="12">
    <source>
        <dbReference type="ARBA" id="ARBA00080698"/>
    </source>
</evidence>
<comment type="similarity">
    <text evidence="14">Belongs to the methylthiotransferase family. MiaB subfamily.</text>
</comment>
<dbReference type="NCBIfam" id="TIGR01574">
    <property type="entry name" value="miaB-methiolase"/>
    <property type="match status" value="1"/>
</dbReference>
<organism evidence="18 19">
    <name type="scientific">Altericroceibacterium spongiae</name>
    <dbReference type="NCBI Taxonomy" id="2320269"/>
    <lineage>
        <taxon>Bacteria</taxon>
        <taxon>Pseudomonadati</taxon>
        <taxon>Pseudomonadota</taxon>
        <taxon>Alphaproteobacteria</taxon>
        <taxon>Sphingomonadales</taxon>
        <taxon>Erythrobacteraceae</taxon>
        <taxon>Altericroceibacterium</taxon>
    </lineage>
</organism>
<keyword evidence="5 14" id="KW-0949">S-adenosyl-L-methionine</keyword>
<accession>A0A420EMK1</accession>
<feature type="domain" description="MTTase N-terminal" evidence="16">
    <location>
        <begin position="8"/>
        <end position="121"/>
    </location>
</feature>
<evidence type="ECO:0000256" key="6">
    <source>
        <dbReference type="ARBA" id="ARBA00022694"/>
    </source>
</evidence>
<dbReference type="Gene3D" id="3.40.50.12160">
    <property type="entry name" value="Methylthiotransferase, N-terminal domain"/>
    <property type="match status" value="1"/>
</dbReference>
<dbReference type="InterPro" id="IPR038135">
    <property type="entry name" value="Methylthiotransferase_N_sf"/>
</dbReference>
<feature type="binding site" evidence="14">
    <location>
        <position position="84"/>
    </location>
    <ligand>
        <name>[4Fe-4S] cluster</name>
        <dbReference type="ChEBI" id="CHEBI:49883"/>
        <label>1</label>
    </ligand>
</feature>
<feature type="binding site" evidence="14">
    <location>
        <position position="161"/>
    </location>
    <ligand>
        <name>[4Fe-4S] cluster</name>
        <dbReference type="ChEBI" id="CHEBI:49883"/>
        <label>2</label>
        <note>4Fe-4S-S-AdoMet</note>
    </ligand>
</feature>
<comment type="subcellular location">
    <subcellularLocation>
        <location evidence="14">Cytoplasm</location>
    </subcellularLocation>
</comment>
<dbReference type="GO" id="GO:0051539">
    <property type="term" value="F:4 iron, 4 sulfur cluster binding"/>
    <property type="evidence" value="ECO:0007669"/>
    <property type="project" value="UniProtKB-UniRule"/>
</dbReference>
<protein>
    <recommendedName>
        <fullName evidence="11 14">tRNA-2-methylthio-N(6)-dimethylallyladenosine synthase</fullName>
        <ecNumber evidence="10 14">2.8.4.3</ecNumber>
    </recommendedName>
    <alternativeName>
        <fullName evidence="13 14">(Dimethylallyl)adenosine tRNA methylthiotransferase MiaB</fullName>
    </alternativeName>
    <alternativeName>
        <fullName evidence="12 14">tRNA-i(6)A37 methylthiotransferase</fullName>
    </alternativeName>
</protein>
<comment type="subunit">
    <text evidence="14">Monomer.</text>
</comment>
<dbReference type="InterPro" id="IPR006638">
    <property type="entry name" value="Elp3/MiaA/NifB-like_rSAM"/>
</dbReference>
<dbReference type="OrthoDB" id="9805215at2"/>
<dbReference type="HAMAP" id="MF_01864">
    <property type="entry name" value="tRNA_metthiotr_MiaB"/>
    <property type="match status" value="1"/>
</dbReference>
<feature type="binding site" evidence="14">
    <location>
        <position position="53"/>
    </location>
    <ligand>
        <name>[4Fe-4S] cluster</name>
        <dbReference type="ChEBI" id="CHEBI:49883"/>
        <label>1</label>
    </ligand>
</feature>
<dbReference type="InterPro" id="IPR007197">
    <property type="entry name" value="rSAM"/>
</dbReference>
<keyword evidence="2 14" id="KW-0004">4Fe-4S</keyword>
<dbReference type="GO" id="GO:0046872">
    <property type="term" value="F:metal ion binding"/>
    <property type="evidence" value="ECO:0007669"/>
    <property type="project" value="UniProtKB-KW"/>
</dbReference>
<keyword evidence="3 14" id="KW-0963">Cytoplasm</keyword>
<keyword evidence="6 14" id="KW-0819">tRNA processing</keyword>
<dbReference type="PROSITE" id="PS51918">
    <property type="entry name" value="RADICAL_SAM"/>
    <property type="match status" value="1"/>
</dbReference>
<evidence type="ECO:0000259" key="17">
    <source>
        <dbReference type="PROSITE" id="PS51918"/>
    </source>
</evidence>
<dbReference type="RefSeq" id="WP_120324242.1">
    <property type="nucleotide sequence ID" value="NZ_RAPF01000003.1"/>
</dbReference>
<dbReference type="PROSITE" id="PS51449">
    <property type="entry name" value="MTTASE_N"/>
    <property type="match status" value="1"/>
</dbReference>
<dbReference type="SFLD" id="SFLDG01061">
    <property type="entry name" value="methylthiotransferase"/>
    <property type="match status" value="1"/>
</dbReference>
<dbReference type="EC" id="2.8.4.3" evidence="10 14"/>
<evidence type="ECO:0000256" key="4">
    <source>
        <dbReference type="ARBA" id="ARBA00022679"/>
    </source>
</evidence>
<evidence type="ECO:0000313" key="18">
    <source>
        <dbReference type="EMBL" id="RKF21834.1"/>
    </source>
</evidence>
<keyword evidence="7 14" id="KW-0479">Metal-binding</keyword>
<dbReference type="InterPro" id="IPR002792">
    <property type="entry name" value="TRAM_dom"/>
</dbReference>
<evidence type="ECO:0000256" key="2">
    <source>
        <dbReference type="ARBA" id="ARBA00022485"/>
    </source>
</evidence>
<sequence>MRQSAPPKTYRVKSFGCQMNVYDGERMGELLGDKGMTPAAEGEDADLIVLNTCHIREKAAEKVYSDIGRLTKNGKQPMIAVAGCVAQAEGEEIMKRSPAVGMVVGPQAYHRLPDMIDKAARGERATDTDMPAETKFDALPRRRKVGPSAFLTIQEGCDKFCTYCVVPYTRGAEISRPFADLVTEAERLVASGAREITLLGQNVNAWSGEDAKGNSTGLEGLIKALAALPDLQRIRYTTSHPNDMSDALIAAHGEVEKLMPYLHLPVQSGSDRVLKAMNRSHTAESYLKLLERFREVRPDIALSGDFIVGFPGESDAEFEDTLKLVDEVRYAQAFSFKYSPRPGTPAAGMEGQIAREVMDERLQRLQAALNRDQLAFNRASEGKICDVLVERKGKHPGQWLGKSPWLQSVFFEGEAQIGDLVQVELAEAGPNSIRGRLLEKIAA</sequence>
<dbReference type="GO" id="GO:0005829">
    <property type="term" value="C:cytosol"/>
    <property type="evidence" value="ECO:0007669"/>
    <property type="project" value="TreeGrafter"/>
</dbReference>
<dbReference type="SFLD" id="SFLDF00273">
    <property type="entry name" value="(dimethylallyl)adenosine_tRNA"/>
    <property type="match status" value="1"/>
</dbReference>
<dbReference type="PANTHER" id="PTHR43020">
    <property type="entry name" value="CDK5 REGULATORY SUBUNIT-ASSOCIATED PROTEIN 1"/>
    <property type="match status" value="1"/>
</dbReference>
<name>A0A420EMK1_9SPHN</name>
<evidence type="ECO:0000256" key="14">
    <source>
        <dbReference type="HAMAP-Rule" id="MF_01864"/>
    </source>
</evidence>
<feature type="binding site" evidence="14">
    <location>
        <position position="157"/>
    </location>
    <ligand>
        <name>[4Fe-4S] cluster</name>
        <dbReference type="ChEBI" id="CHEBI:49883"/>
        <label>2</label>
        <note>4Fe-4S-S-AdoMet</note>
    </ligand>
</feature>
<dbReference type="SFLD" id="SFLDS00029">
    <property type="entry name" value="Radical_SAM"/>
    <property type="match status" value="1"/>
</dbReference>
<dbReference type="InterPro" id="IPR058240">
    <property type="entry name" value="rSAM_sf"/>
</dbReference>
<dbReference type="GO" id="GO:0035597">
    <property type="term" value="F:tRNA-2-methylthio-N(6)-dimethylallyladenosine(37) synthase activity"/>
    <property type="evidence" value="ECO:0007669"/>
    <property type="project" value="UniProtKB-EC"/>
</dbReference>
<evidence type="ECO:0000256" key="5">
    <source>
        <dbReference type="ARBA" id="ARBA00022691"/>
    </source>
</evidence>
<comment type="function">
    <text evidence="1 14">Catalyzes the methylthiolation of N6-(dimethylallyl)adenosine (i(6)A), leading to the formation of 2-methylthio-N6-(dimethylallyl)adenosine (ms(2)i(6)A) at position 37 in tRNAs that read codons beginning with uridine.</text>
</comment>
<dbReference type="InterPro" id="IPR005839">
    <property type="entry name" value="Methylthiotransferase"/>
</dbReference>
<dbReference type="FunFam" id="3.40.50.12160:FF:000003">
    <property type="entry name" value="CDK5 regulatory subunit-associated protein 1"/>
    <property type="match status" value="1"/>
</dbReference>
<dbReference type="InterPro" id="IPR006463">
    <property type="entry name" value="MiaB_methiolase"/>
</dbReference>
<evidence type="ECO:0000256" key="8">
    <source>
        <dbReference type="ARBA" id="ARBA00023004"/>
    </source>
</evidence>
<evidence type="ECO:0000256" key="7">
    <source>
        <dbReference type="ARBA" id="ARBA00022723"/>
    </source>
</evidence>
<dbReference type="AlphaFoldDB" id="A0A420EMK1"/>
<dbReference type="Pfam" id="PF01938">
    <property type="entry name" value="TRAM"/>
    <property type="match status" value="1"/>
</dbReference>
<feature type="binding site" evidence="14">
    <location>
        <position position="17"/>
    </location>
    <ligand>
        <name>[4Fe-4S] cluster</name>
        <dbReference type="ChEBI" id="CHEBI:49883"/>
        <label>1</label>
    </ligand>
</feature>
<dbReference type="PANTHER" id="PTHR43020:SF2">
    <property type="entry name" value="MITOCHONDRIAL TRNA METHYLTHIOTRANSFERASE CDK5RAP1"/>
    <property type="match status" value="1"/>
</dbReference>
<feature type="binding site" evidence="14">
    <location>
        <position position="164"/>
    </location>
    <ligand>
        <name>[4Fe-4S] cluster</name>
        <dbReference type="ChEBI" id="CHEBI:49883"/>
        <label>2</label>
        <note>4Fe-4S-S-AdoMet</note>
    </ligand>
</feature>
<keyword evidence="4 14" id="KW-0808">Transferase</keyword>
<dbReference type="Gene3D" id="3.80.30.20">
    <property type="entry name" value="tm_1862 like domain"/>
    <property type="match status" value="1"/>
</dbReference>
<dbReference type="PROSITE" id="PS01278">
    <property type="entry name" value="MTTASE_RADICAL"/>
    <property type="match status" value="1"/>
</dbReference>
<evidence type="ECO:0000259" key="15">
    <source>
        <dbReference type="PROSITE" id="PS50926"/>
    </source>
</evidence>
<gene>
    <name evidence="14 18" type="primary">miaB</name>
    <name evidence="18" type="ORF">D6851_07390</name>
</gene>
<reference evidence="18 19" key="1">
    <citation type="submission" date="2018-09" db="EMBL/GenBank/DDBJ databases">
        <title>Altererythrobacter spongiae sp. nov., isolated from a marine sponge.</title>
        <authorList>
            <person name="Zhuang L."/>
            <person name="Luo L."/>
        </authorList>
    </citation>
    <scope>NUCLEOTIDE SEQUENCE [LARGE SCALE GENOMIC DNA]</scope>
    <source>
        <strain evidence="18 19">HN-Y73</strain>
    </source>
</reference>